<dbReference type="Pfam" id="PF00248">
    <property type="entry name" value="Aldo_ket_red"/>
    <property type="match status" value="1"/>
</dbReference>
<protein>
    <submittedName>
        <fullName evidence="3">D-arabinose 1-dehydrogenase</fullName>
    </submittedName>
</protein>
<name>A0ABQ1BEX9_9EURO</name>
<dbReference type="InterPro" id="IPR023210">
    <property type="entry name" value="NADP_OxRdtase_dom"/>
</dbReference>
<dbReference type="InterPro" id="IPR036812">
    <property type="entry name" value="NAD(P)_OxRdtase_dom_sf"/>
</dbReference>
<dbReference type="PANTHER" id="PTHR42686">
    <property type="entry name" value="GH17980P-RELATED"/>
    <property type="match status" value="1"/>
</dbReference>
<proteinExistence type="predicted"/>
<dbReference type="SUPFAM" id="SSF51430">
    <property type="entry name" value="NAD(P)-linked oxidoreductase"/>
    <property type="match status" value="1"/>
</dbReference>
<evidence type="ECO:0000313" key="3">
    <source>
        <dbReference type="EMBL" id="GFG00335.1"/>
    </source>
</evidence>
<dbReference type="Gene3D" id="3.20.20.100">
    <property type="entry name" value="NADP-dependent oxidoreductase domain"/>
    <property type="match status" value="1"/>
</dbReference>
<gene>
    <name evidence="3" type="ORF">IFM53868_10720</name>
</gene>
<dbReference type="PANTHER" id="PTHR42686:SF1">
    <property type="entry name" value="GH17980P-RELATED"/>
    <property type="match status" value="1"/>
</dbReference>
<organism evidence="3 4">
    <name type="scientific">Aspergillus udagawae</name>
    <dbReference type="NCBI Taxonomy" id="91492"/>
    <lineage>
        <taxon>Eukaryota</taxon>
        <taxon>Fungi</taxon>
        <taxon>Dikarya</taxon>
        <taxon>Ascomycota</taxon>
        <taxon>Pezizomycotina</taxon>
        <taxon>Eurotiomycetes</taxon>
        <taxon>Eurotiomycetidae</taxon>
        <taxon>Eurotiales</taxon>
        <taxon>Aspergillaceae</taxon>
        <taxon>Aspergillus</taxon>
        <taxon>Aspergillus subgen. Fumigati</taxon>
    </lineage>
</organism>
<dbReference type="Proteomes" id="UP000465266">
    <property type="component" value="Unassembled WGS sequence"/>
</dbReference>
<sequence>MPEANRFAALSSRGIVKASLDLGFRVFDTSPYYGPLEELLGDALSQPDIVNRHRRDDYLLMIKVGRIGTDEFNYSPSWIDHSVRRSLSRLQTSFIDVVFCHDNEFVQEEEALAAVGVLVKLRAQGLI</sequence>
<comment type="caution">
    <text evidence="3">The sequence shown here is derived from an EMBL/GenBank/DDBJ whole genome shotgun (WGS) entry which is preliminary data.</text>
</comment>
<keyword evidence="1" id="KW-0560">Oxidoreductase</keyword>
<dbReference type="EMBL" id="BLKG01000263">
    <property type="protein sequence ID" value="GFG00335.1"/>
    <property type="molecule type" value="Genomic_DNA"/>
</dbReference>
<dbReference type="InterPro" id="IPR020471">
    <property type="entry name" value="AKR"/>
</dbReference>
<accession>A0ABQ1BEX9</accession>
<evidence type="ECO:0000313" key="4">
    <source>
        <dbReference type="Proteomes" id="UP000465266"/>
    </source>
</evidence>
<reference evidence="3 4" key="1">
    <citation type="submission" date="2020-01" db="EMBL/GenBank/DDBJ databases">
        <title>Draft genome sequence of Aspergillus udagawae IFM 53868.</title>
        <authorList>
            <person name="Takahashi H."/>
            <person name="Yaguchi T."/>
        </authorList>
    </citation>
    <scope>NUCLEOTIDE SEQUENCE [LARGE SCALE GENOMIC DNA]</scope>
    <source>
        <strain evidence="3 4">IFM 53868</strain>
    </source>
</reference>
<keyword evidence="4" id="KW-1185">Reference proteome</keyword>
<evidence type="ECO:0000256" key="1">
    <source>
        <dbReference type="ARBA" id="ARBA00023002"/>
    </source>
</evidence>
<feature type="domain" description="NADP-dependent oxidoreductase" evidence="2">
    <location>
        <begin position="11"/>
        <end position="127"/>
    </location>
</feature>
<evidence type="ECO:0000259" key="2">
    <source>
        <dbReference type="Pfam" id="PF00248"/>
    </source>
</evidence>